<evidence type="ECO:0000259" key="7">
    <source>
        <dbReference type="Pfam" id="PF10277"/>
    </source>
</evidence>
<comment type="similarity">
    <text evidence="2">Belongs to the DRAM/TMEM150 family.</text>
</comment>
<dbReference type="InterPro" id="IPR050911">
    <property type="entry name" value="DRAM/TMEM150_Autophagy_Mod"/>
</dbReference>
<evidence type="ECO:0000313" key="8">
    <source>
        <dbReference type="EnsemblMetazoa" id="ENSAATROPP011907"/>
    </source>
</evidence>
<evidence type="ECO:0000256" key="6">
    <source>
        <dbReference type="SAM" id="Phobius"/>
    </source>
</evidence>
<name>A0AAG5DKT0_ANOAO</name>
<evidence type="ECO:0000256" key="5">
    <source>
        <dbReference type="ARBA" id="ARBA00023136"/>
    </source>
</evidence>
<dbReference type="InterPro" id="IPR019402">
    <property type="entry name" value="CWH43_N"/>
</dbReference>
<dbReference type="PANTHER" id="PTHR21324:SF2">
    <property type="entry name" value="EG:22E5.9 PROTEIN"/>
    <property type="match status" value="1"/>
</dbReference>
<keyword evidence="4 6" id="KW-1133">Transmembrane helix</keyword>
<dbReference type="GO" id="GO:0012505">
    <property type="term" value="C:endomembrane system"/>
    <property type="evidence" value="ECO:0007669"/>
    <property type="project" value="UniProtKB-SubCell"/>
</dbReference>
<keyword evidence="3 6" id="KW-0812">Transmembrane</keyword>
<organism evidence="8 9">
    <name type="scientific">Anopheles atroparvus</name>
    <name type="common">European mosquito</name>
    <dbReference type="NCBI Taxonomy" id="41427"/>
    <lineage>
        <taxon>Eukaryota</taxon>
        <taxon>Metazoa</taxon>
        <taxon>Ecdysozoa</taxon>
        <taxon>Arthropoda</taxon>
        <taxon>Hexapoda</taxon>
        <taxon>Insecta</taxon>
        <taxon>Pterygota</taxon>
        <taxon>Neoptera</taxon>
        <taxon>Endopterygota</taxon>
        <taxon>Diptera</taxon>
        <taxon>Nematocera</taxon>
        <taxon>Culicoidea</taxon>
        <taxon>Culicidae</taxon>
        <taxon>Anophelinae</taxon>
        <taxon>Anopheles</taxon>
    </lineage>
</organism>
<dbReference type="AlphaFoldDB" id="A0AAG5DKT0"/>
<evidence type="ECO:0000256" key="1">
    <source>
        <dbReference type="ARBA" id="ARBA00004127"/>
    </source>
</evidence>
<protein>
    <recommendedName>
        <fullName evidence="7">CWH43-like N-terminal domain-containing protein</fullName>
    </recommendedName>
</protein>
<comment type="subcellular location">
    <subcellularLocation>
        <location evidence="1">Endomembrane system</location>
        <topology evidence="1">Multi-pass membrane protein</topology>
    </subcellularLocation>
</comment>
<keyword evidence="9" id="KW-1185">Reference proteome</keyword>
<dbReference type="EnsemblMetazoa" id="ENSAATROPT013104">
    <property type="protein sequence ID" value="ENSAATROPP011907"/>
    <property type="gene ID" value="ENSAATROPG010665"/>
</dbReference>
<feature type="transmembrane region" description="Helical" evidence="6">
    <location>
        <begin position="6"/>
        <end position="28"/>
    </location>
</feature>
<keyword evidence="5 6" id="KW-0472">Membrane</keyword>
<evidence type="ECO:0000313" key="9">
    <source>
        <dbReference type="Proteomes" id="UP000075880"/>
    </source>
</evidence>
<dbReference type="PANTHER" id="PTHR21324">
    <property type="entry name" value="FASTING-INDUCIBLE INTEGRAL MEMBRANE PROTEIN TM6P1-RELATED"/>
    <property type="match status" value="1"/>
</dbReference>
<proteinExistence type="inferred from homology"/>
<reference evidence="8" key="1">
    <citation type="submission" date="2024-04" db="UniProtKB">
        <authorList>
            <consortium name="EnsemblMetazoa"/>
        </authorList>
    </citation>
    <scope>IDENTIFICATION</scope>
    <source>
        <strain evidence="8">EBRO</strain>
    </source>
</reference>
<evidence type="ECO:0000256" key="2">
    <source>
        <dbReference type="ARBA" id="ARBA00006565"/>
    </source>
</evidence>
<dbReference type="Proteomes" id="UP000075880">
    <property type="component" value="Unassembled WGS sequence"/>
</dbReference>
<feature type="domain" description="CWH43-like N-terminal" evidence="7">
    <location>
        <begin position="4"/>
        <end position="66"/>
    </location>
</feature>
<sequence length="202" mass="21832">MSNLYLLPISVFLLFNFTFIGTYIAAVLQGHVVPTVPYISDAATYSPESCVFGQFINIGCVLRKLITAGAPRAMTHVCKAINAGKGFRLQWGSRSTCGTGRYRRYPTGTVMFGRRLGVAAGRPSGSASVPVSASASLATSRRRTFGPCTTLARFSASVLARCTSGYSRTSHTTFNHIWARCRRRTCACCCRSFAPSSSSWSP</sequence>
<accession>A0AAG5DKT0</accession>
<dbReference type="Pfam" id="PF10277">
    <property type="entry name" value="Frag1"/>
    <property type="match status" value="1"/>
</dbReference>
<evidence type="ECO:0000256" key="3">
    <source>
        <dbReference type="ARBA" id="ARBA00022692"/>
    </source>
</evidence>
<evidence type="ECO:0000256" key="4">
    <source>
        <dbReference type="ARBA" id="ARBA00022989"/>
    </source>
</evidence>